<gene>
    <name evidence="3" type="ORF">IMG5_057750</name>
</gene>
<keyword evidence="2" id="KW-0677">Repeat</keyword>
<keyword evidence="1" id="KW-0880">Kelch repeat</keyword>
<dbReference type="InterPro" id="IPR015915">
    <property type="entry name" value="Kelch-typ_b-propeller"/>
</dbReference>
<proteinExistence type="predicted"/>
<dbReference type="OrthoDB" id="191037at2759"/>
<dbReference type="eggNOG" id="KOG1072">
    <property type="taxonomic scope" value="Eukaryota"/>
</dbReference>
<organism evidence="3 4">
    <name type="scientific">Ichthyophthirius multifiliis</name>
    <name type="common">White spot disease agent</name>
    <name type="synonym">Ich</name>
    <dbReference type="NCBI Taxonomy" id="5932"/>
    <lineage>
        <taxon>Eukaryota</taxon>
        <taxon>Sar</taxon>
        <taxon>Alveolata</taxon>
        <taxon>Ciliophora</taxon>
        <taxon>Intramacronucleata</taxon>
        <taxon>Oligohymenophorea</taxon>
        <taxon>Hymenostomatida</taxon>
        <taxon>Ophryoglenina</taxon>
        <taxon>Ichthyophthirius</taxon>
    </lineage>
</organism>
<evidence type="ECO:0000313" key="3">
    <source>
        <dbReference type="EMBL" id="EGR33255.1"/>
    </source>
</evidence>
<dbReference type="InParanoid" id="G0QNF0"/>
<sequence>MVIFLFQEENKNHHILTSAKSGFGVLNIGNNQIIIIGGKDILGISQTTELYDYDNYKVKKLSNMCQKRTEFGFTLGLDNKIYVLGGIEGKNKYLNSAERYDINNNKWETINNMNFQRRAPQAVSLPDGIYVIGGFDGKNYLNSCEKYDEISNKWTIISCMNYSRCWFSAVASNDNQYIYVLGGFNNQVLKSIERYDIIEEKWDILENINNQRYMHNCIFINGQYLI</sequence>
<dbReference type="Pfam" id="PF24681">
    <property type="entry name" value="Kelch_KLHDC2_KLHL20_DRC7"/>
    <property type="match status" value="1"/>
</dbReference>
<evidence type="ECO:0000256" key="2">
    <source>
        <dbReference type="ARBA" id="ARBA00022737"/>
    </source>
</evidence>
<dbReference type="AlphaFoldDB" id="G0QNF0"/>
<dbReference type="Proteomes" id="UP000008983">
    <property type="component" value="Unassembled WGS sequence"/>
</dbReference>
<dbReference type="OMA" id="CYDFEAK"/>
<dbReference type="InterPro" id="IPR006652">
    <property type="entry name" value="Kelch_1"/>
</dbReference>
<reference evidence="3 4" key="1">
    <citation type="submission" date="2011-07" db="EMBL/GenBank/DDBJ databases">
        <authorList>
            <person name="Coyne R."/>
            <person name="Brami D."/>
            <person name="Johnson J."/>
            <person name="Hostetler J."/>
            <person name="Hannick L."/>
            <person name="Clark T."/>
            <person name="Cassidy-Hanley D."/>
            <person name="Inman J."/>
        </authorList>
    </citation>
    <scope>NUCLEOTIDE SEQUENCE [LARGE SCALE GENOMIC DNA]</scope>
    <source>
        <strain evidence="3 4">G5</strain>
    </source>
</reference>
<evidence type="ECO:0000256" key="1">
    <source>
        <dbReference type="ARBA" id="ARBA00022441"/>
    </source>
</evidence>
<keyword evidence="4" id="KW-1185">Reference proteome</keyword>
<dbReference type="PANTHER" id="PTHR46344:SF27">
    <property type="entry name" value="KELCH REPEAT SUPERFAMILY PROTEIN"/>
    <property type="match status" value="1"/>
</dbReference>
<dbReference type="Gene3D" id="2.120.10.80">
    <property type="entry name" value="Kelch-type beta propeller"/>
    <property type="match status" value="1"/>
</dbReference>
<dbReference type="RefSeq" id="XP_004037241.1">
    <property type="nucleotide sequence ID" value="XM_004037193.1"/>
</dbReference>
<dbReference type="GeneID" id="14909430"/>
<dbReference type="SMART" id="SM00612">
    <property type="entry name" value="Kelch"/>
    <property type="match status" value="4"/>
</dbReference>
<accession>G0QNF0</accession>
<dbReference type="SUPFAM" id="SSF117281">
    <property type="entry name" value="Kelch motif"/>
    <property type="match status" value="1"/>
</dbReference>
<dbReference type="EMBL" id="GL983483">
    <property type="protein sequence ID" value="EGR33255.1"/>
    <property type="molecule type" value="Genomic_DNA"/>
</dbReference>
<dbReference type="STRING" id="857967.G0QNF0"/>
<dbReference type="PANTHER" id="PTHR46344">
    <property type="entry name" value="OS02G0202900 PROTEIN"/>
    <property type="match status" value="1"/>
</dbReference>
<evidence type="ECO:0000313" key="4">
    <source>
        <dbReference type="Proteomes" id="UP000008983"/>
    </source>
</evidence>
<protein>
    <submittedName>
        <fullName evidence="3">Kelch motif family protein, putative</fullName>
    </submittedName>
</protein>
<name>G0QNF0_ICHMU</name>